<keyword evidence="1 3" id="KW-0547">Nucleotide-binding</keyword>
<dbReference type="InterPro" id="IPR011335">
    <property type="entry name" value="Restrct_endonuc-II-like"/>
</dbReference>
<evidence type="ECO:0000313" key="6">
    <source>
        <dbReference type="Proteomes" id="UP000249518"/>
    </source>
</evidence>
<reference evidence="5 6" key="1">
    <citation type="submission" date="2018-06" db="EMBL/GenBank/DDBJ databases">
        <title>Genomic Encyclopedia of Type Strains, Phase III (KMG-III): the genomes of soil and plant-associated and newly described type strains.</title>
        <authorList>
            <person name="Whitman W."/>
        </authorList>
    </citation>
    <scope>NUCLEOTIDE SEQUENCE [LARGE SCALE GENOMIC DNA]</scope>
    <source>
        <strain evidence="5 6">CGMCC 1.12504</strain>
    </source>
</reference>
<sequence length="277" mass="31878">MKVTKFSGEIVSFDKTKLQRSLQKSGADDNVVLQVLHEIERELYEGIPTKKIYKLAFQLLKNFSNVHAARYNLRTAIQALGPAGFFFEKFIGKLFELEGYQVQTNLILQGKCISHEVDVLLKKENTISMIECKFHGSQDAKTDVKVPLYILSRFNDLKEIPFSIFNANHKISHCWIATNNRFTEDAINFGTCSHLQLLSWDYPRENSLKHKIDVYQLYPVTCLTTLTAVEKDRLLIQDIITVKDLLQHSDWLSKIGLSTNRIKNILKEANQLCNLIQ</sequence>
<dbReference type="Pfam" id="PF22357">
    <property type="entry name" value="AF1548-like_C"/>
    <property type="match status" value="1"/>
</dbReference>
<feature type="domain" description="ATP-cone" evidence="4">
    <location>
        <begin position="1"/>
        <end position="82"/>
    </location>
</feature>
<dbReference type="Pfam" id="PF04471">
    <property type="entry name" value="Mrr_cat"/>
    <property type="match status" value="1"/>
</dbReference>
<keyword evidence="5" id="KW-0378">Hydrolase</keyword>
<evidence type="ECO:0000313" key="5">
    <source>
        <dbReference type="EMBL" id="RAR47858.1"/>
    </source>
</evidence>
<dbReference type="GO" id="GO:0005524">
    <property type="term" value="F:ATP binding"/>
    <property type="evidence" value="ECO:0007669"/>
    <property type="project" value="UniProtKB-UniRule"/>
</dbReference>
<dbReference type="SUPFAM" id="SSF52980">
    <property type="entry name" value="Restriction endonuclease-like"/>
    <property type="match status" value="1"/>
</dbReference>
<proteinExistence type="predicted"/>
<keyword evidence="5" id="KW-0255">Endonuclease</keyword>
<dbReference type="RefSeq" id="WP_112086133.1">
    <property type="nucleotide sequence ID" value="NZ_QLSV01000007.1"/>
</dbReference>
<organism evidence="5 6">
    <name type="scientific">Flavobacterium lacus</name>
    <dbReference type="NCBI Taxonomy" id="1353778"/>
    <lineage>
        <taxon>Bacteria</taxon>
        <taxon>Pseudomonadati</taxon>
        <taxon>Bacteroidota</taxon>
        <taxon>Flavobacteriia</taxon>
        <taxon>Flavobacteriales</taxon>
        <taxon>Flavobacteriaceae</taxon>
        <taxon>Flavobacterium</taxon>
    </lineage>
</organism>
<dbReference type="Proteomes" id="UP000249518">
    <property type="component" value="Unassembled WGS sequence"/>
</dbReference>
<dbReference type="GO" id="GO:0004519">
    <property type="term" value="F:endonuclease activity"/>
    <property type="evidence" value="ECO:0007669"/>
    <property type="project" value="UniProtKB-KW"/>
</dbReference>
<dbReference type="GO" id="GO:0003677">
    <property type="term" value="F:DNA binding"/>
    <property type="evidence" value="ECO:0007669"/>
    <property type="project" value="InterPro"/>
</dbReference>
<dbReference type="InterPro" id="IPR054374">
    <property type="entry name" value="AF1548-like_C"/>
</dbReference>
<dbReference type="InterPro" id="IPR005144">
    <property type="entry name" value="ATP-cone_dom"/>
</dbReference>
<dbReference type="PROSITE" id="PS51161">
    <property type="entry name" value="ATP_CONE"/>
    <property type="match status" value="1"/>
</dbReference>
<dbReference type="Gene3D" id="3.40.1350.10">
    <property type="match status" value="1"/>
</dbReference>
<evidence type="ECO:0000256" key="3">
    <source>
        <dbReference type="PROSITE-ProRule" id="PRU00492"/>
    </source>
</evidence>
<evidence type="ECO:0000259" key="4">
    <source>
        <dbReference type="PROSITE" id="PS51161"/>
    </source>
</evidence>
<dbReference type="Pfam" id="PF03477">
    <property type="entry name" value="ATP-cone"/>
    <property type="match status" value="1"/>
</dbReference>
<comment type="caution">
    <text evidence="5">The sequence shown here is derived from an EMBL/GenBank/DDBJ whole genome shotgun (WGS) entry which is preliminary data.</text>
</comment>
<evidence type="ECO:0000256" key="2">
    <source>
        <dbReference type="ARBA" id="ARBA00022840"/>
    </source>
</evidence>
<dbReference type="InterPro" id="IPR011856">
    <property type="entry name" value="tRNA_endonuc-like_dom_sf"/>
</dbReference>
<dbReference type="EMBL" id="QLSV01000007">
    <property type="protein sequence ID" value="RAR47858.1"/>
    <property type="molecule type" value="Genomic_DNA"/>
</dbReference>
<dbReference type="InterPro" id="IPR007560">
    <property type="entry name" value="Restrct_endonuc_IV_Mrr"/>
</dbReference>
<evidence type="ECO:0000256" key="1">
    <source>
        <dbReference type="ARBA" id="ARBA00022741"/>
    </source>
</evidence>
<protein>
    <submittedName>
        <fullName evidence="5">Restriction endonuclease</fullName>
    </submittedName>
</protein>
<dbReference type="OrthoDB" id="320396at2"/>
<dbReference type="AlphaFoldDB" id="A0A328WX34"/>
<name>A0A328WX34_9FLAO</name>
<keyword evidence="5" id="KW-0540">Nuclease</keyword>
<keyword evidence="6" id="KW-1185">Reference proteome</keyword>
<accession>A0A328WX34</accession>
<keyword evidence="2 3" id="KW-0067">ATP-binding</keyword>
<gene>
    <name evidence="5" type="ORF">B0I10_107137</name>
</gene>
<dbReference type="GO" id="GO:0009307">
    <property type="term" value="P:DNA restriction-modification system"/>
    <property type="evidence" value="ECO:0007669"/>
    <property type="project" value="InterPro"/>
</dbReference>